<evidence type="ECO:0000256" key="7">
    <source>
        <dbReference type="ARBA" id="ARBA00023067"/>
    </source>
</evidence>
<dbReference type="OrthoDB" id="436262at2759"/>
<evidence type="ECO:0000256" key="3">
    <source>
        <dbReference type="ARBA" id="ARBA00009606"/>
    </source>
</evidence>
<evidence type="ECO:0000256" key="4">
    <source>
        <dbReference type="ARBA" id="ARBA00022454"/>
    </source>
</evidence>
<dbReference type="Pfam" id="PF12922">
    <property type="entry name" value="Cnd1_N"/>
    <property type="match status" value="1"/>
</dbReference>
<dbReference type="GO" id="GO:0005634">
    <property type="term" value="C:nucleus"/>
    <property type="evidence" value="ECO:0007669"/>
    <property type="project" value="UniProtKB-SubCell"/>
</dbReference>
<reference evidence="15" key="1">
    <citation type="submission" date="2018-06" db="EMBL/GenBank/DDBJ databases">
        <authorList>
            <person name="Guldener U."/>
        </authorList>
    </citation>
    <scope>NUCLEOTIDE SEQUENCE [LARGE SCALE GENOMIC DNA]</scope>
    <source>
        <strain evidence="15">UTAD17</strain>
    </source>
</reference>
<dbReference type="Pfam" id="PF12717">
    <property type="entry name" value="Cnd1"/>
    <property type="match status" value="1"/>
</dbReference>
<keyword evidence="15" id="KW-1185">Reference proteome</keyword>
<feature type="domain" description="Condensin complex subunit 1 C-terminal" evidence="12">
    <location>
        <begin position="986"/>
        <end position="1146"/>
    </location>
</feature>
<dbReference type="InterPro" id="IPR007673">
    <property type="entry name" value="Condensin_cplx_su1"/>
</dbReference>
<dbReference type="InterPro" id="IPR011989">
    <property type="entry name" value="ARM-like"/>
</dbReference>
<keyword evidence="5 10" id="KW-0132">Cell division</keyword>
<dbReference type="SUPFAM" id="SSF48371">
    <property type="entry name" value="ARM repeat"/>
    <property type="match status" value="1"/>
</dbReference>
<dbReference type="Gene3D" id="1.25.10.10">
    <property type="entry name" value="Leucine-rich Repeat Variant"/>
    <property type="match status" value="2"/>
</dbReference>
<dbReference type="EMBL" id="UFAJ01000847">
    <property type="protein sequence ID" value="SSD61708.1"/>
    <property type="molecule type" value="Genomic_DNA"/>
</dbReference>
<dbReference type="GO" id="GO:0000779">
    <property type="term" value="C:condensed chromosome, centromeric region"/>
    <property type="evidence" value="ECO:0007669"/>
    <property type="project" value="TreeGrafter"/>
</dbReference>
<protein>
    <recommendedName>
        <fullName evidence="10">Condensin complex subunit 1</fullName>
    </recommendedName>
</protein>
<gene>
    <name evidence="14" type="ORF">SCODWIG_03469</name>
</gene>
<proteinExistence type="inferred from homology"/>
<dbReference type="GO" id="GO:0042393">
    <property type="term" value="F:histone binding"/>
    <property type="evidence" value="ECO:0007669"/>
    <property type="project" value="TreeGrafter"/>
</dbReference>
<dbReference type="GO" id="GO:0000796">
    <property type="term" value="C:condensin complex"/>
    <property type="evidence" value="ECO:0007669"/>
    <property type="project" value="TreeGrafter"/>
</dbReference>
<organism evidence="14 15">
    <name type="scientific">Saccharomycodes ludwigii</name>
    <dbReference type="NCBI Taxonomy" id="36035"/>
    <lineage>
        <taxon>Eukaryota</taxon>
        <taxon>Fungi</taxon>
        <taxon>Dikarya</taxon>
        <taxon>Ascomycota</taxon>
        <taxon>Saccharomycotina</taxon>
        <taxon>Saccharomycetes</taxon>
        <taxon>Saccharomycodales</taxon>
        <taxon>Saccharomycodaceae</taxon>
        <taxon>Saccharomycodes</taxon>
    </lineage>
</organism>
<keyword evidence="4" id="KW-0158">Chromosome</keyword>
<dbReference type="GO" id="GO:0010032">
    <property type="term" value="P:meiotic chromosome condensation"/>
    <property type="evidence" value="ECO:0007669"/>
    <property type="project" value="TreeGrafter"/>
</dbReference>
<dbReference type="Proteomes" id="UP000262825">
    <property type="component" value="Unassembled WGS sequence"/>
</dbReference>
<dbReference type="InterPro" id="IPR024324">
    <property type="entry name" value="Condensin_cplx_su1_N"/>
</dbReference>
<feature type="domain" description="Condensin complex subunit 1 N-terminal" evidence="13">
    <location>
        <begin position="72"/>
        <end position="235"/>
    </location>
</feature>
<dbReference type="AlphaFoldDB" id="A0A376BAH6"/>
<evidence type="ECO:0000256" key="2">
    <source>
        <dbReference type="ARBA" id="ARBA00004286"/>
    </source>
</evidence>
<comment type="subcellular location">
    <subcellularLocation>
        <location evidence="2">Chromosome</location>
    </subcellularLocation>
    <subcellularLocation>
        <location evidence="1">Nucleus</location>
    </subcellularLocation>
</comment>
<dbReference type="InterPro" id="IPR026971">
    <property type="entry name" value="CND1/NCAPD3"/>
</dbReference>
<evidence type="ECO:0000259" key="12">
    <source>
        <dbReference type="Pfam" id="PF12717"/>
    </source>
</evidence>
<dbReference type="FunFam" id="1.25.10.10:FF:000272">
    <property type="entry name" value="Condensin complex subunit 1"/>
    <property type="match status" value="1"/>
</dbReference>
<comment type="function">
    <text evidence="10">Regulatory subunit of the condensin complex, a complex required for conversion of interphase chromatin into mitotic-like condense chromosomes. The condensin complex probably introduces positive supercoils into relaxed DNA in the presence of type I topoisomerases and converts nicked DNA into positive knotted forms in the presence of type II topoisomerases.</text>
</comment>
<keyword evidence="7 10" id="KW-0226">DNA condensation</keyword>
<evidence type="ECO:0000256" key="9">
    <source>
        <dbReference type="ARBA" id="ARBA00023306"/>
    </source>
</evidence>
<feature type="compositionally biased region" description="Polar residues" evidence="11">
    <location>
        <begin position="874"/>
        <end position="883"/>
    </location>
</feature>
<evidence type="ECO:0000256" key="1">
    <source>
        <dbReference type="ARBA" id="ARBA00004123"/>
    </source>
</evidence>
<keyword evidence="8" id="KW-0539">Nucleus</keyword>
<dbReference type="PANTHER" id="PTHR14222">
    <property type="entry name" value="CONDENSIN"/>
    <property type="match status" value="1"/>
</dbReference>
<dbReference type="VEuPathDB" id="FungiDB:SCODWIG_03469"/>
<evidence type="ECO:0000259" key="13">
    <source>
        <dbReference type="Pfam" id="PF12922"/>
    </source>
</evidence>
<dbReference type="PANTHER" id="PTHR14222:SF2">
    <property type="entry name" value="CONDENSIN COMPLEX SUBUNIT 1"/>
    <property type="match status" value="1"/>
</dbReference>
<evidence type="ECO:0000313" key="15">
    <source>
        <dbReference type="Proteomes" id="UP000262825"/>
    </source>
</evidence>
<evidence type="ECO:0000313" key="14">
    <source>
        <dbReference type="EMBL" id="SSD61708.1"/>
    </source>
</evidence>
<dbReference type="GO" id="GO:0007076">
    <property type="term" value="P:mitotic chromosome condensation"/>
    <property type="evidence" value="ECO:0007669"/>
    <property type="project" value="InterPro"/>
</dbReference>
<dbReference type="InterPro" id="IPR032682">
    <property type="entry name" value="Cnd1_C"/>
</dbReference>
<accession>A0A376BAH6</accession>
<comment type="similarity">
    <text evidence="3 10">Belongs to the CND1 (condensin subunit 1) family.</text>
</comment>
<dbReference type="PIRSF" id="PIRSF017127">
    <property type="entry name" value="Condensin_D2"/>
    <property type="match status" value="1"/>
</dbReference>
<evidence type="ECO:0000256" key="8">
    <source>
        <dbReference type="ARBA" id="ARBA00023242"/>
    </source>
</evidence>
<sequence>MSSNTFRLAERLTCFQTAEKNSFPPIVNAQQELNTIIDKLSISPEQLDVDGNDETLESCIDICYSFQHLNLKQQTQLSYLISSSLVNLAQEIQFNLQNNLEEISDLVPYWKIHLQEYGFLSYVVLTFLQIQISKNASANSGAKRSSSDADDYQSVYKNSCTQVEGFLECIIKLFRLNLSRIFQATPEKDQFLSLFLRPVYVILETETFIKNSALKYLTLKMLSLAVKNHQQASSVQNMIISNLTYFMHLNNFNAELLQMLSNEYDYPQLTEEVLKTISNKEFNSKDTTGPKSISNFLIKISELLPRIVLKQMTLVIKLLNNSSFTLRCAVVEACGNIICNISKNDQDSEHYRLQIEVLLELLEERFVDTNPYVRTKAIQGLIKLCALNNSIFNKSRVEWTKLSVRSLQDKSSLVRRNSIKLLSKLVLTHPFKSLHGSQLTLAVWTKRLKAAQKQLNSYLKNPQNYMDGSNNADIVVSNEEGDNTDQEESIIDNDRSDEEQSKVLKMKLTIQYYKEAIEFIQNLHQGIEYGCKLLLSKNKNEVLEAMDFFVLCDAFDIETSNLGIKKMLHLVWMKNSNDEGPNIPSHLVLCYKQLFLTPPEHCNYKEKASYISKNLINLTIGASVTDLVSLEKLLGLLYQEKYIDGNVINVLWAIYNSAKKYNENSLYIANNKYAGDNDENNNVNLFSIEQIHGSIIILGMLALVDSEIPLKGLDYLLNVGLGEVGLHDLCLAKYSCIALQRIVSPTAEFMNVAVPKNLEIMTKLKDTVVAYTEDPEYFPFAEQAINCLFTIFPNPDEIATEIIKIKTYQTFGEIPIEKNSDFSRLASLSQLLFIVGEIVVHTVIYLERCEAEFKKRKIKQENEKKISDTDHVANNKSKTSGINNPGDELKGDKELEMIGGTNEDDFTDAINFIKENELLFGEGSILANFGPLVEELVSDNTGRYGNEMLQRTAVLCLERMMCCSSKYCEKNLPLLITVMEKSPDPIIRSNAVLGLGDMAVCFNNLVDENTDFLYKRLHDENVMVQRTCLMTITFLILAGQVKVKGQLGQMAKCLENSDQSISDMCRLFFMELATKDNAIYNGFIDIFSNLSNDASLSQDSFKKILKFLLSFIDKEKHQKQLSAKLLNRIKRVQTEKEWNDIAYVLSQFPNKTEEVDEVLQQGFKIVSSKE</sequence>
<evidence type="ECO:0000256" key="11">
    <source>
        <dbReference type="SAM" id="MobiDB-lite"/>
    </source>
</evidence>
<dbReference type="InterPro" id="IPR016024">
    <property type="entry name" value="ARM-type_fold"/>
</dbReference>
<keyword evidence="9 10" id="KW-0131">Cell cycle</keyword>
<evidence type="ECO:0000256" key="10">
    <source>
        <dbReference type="PIRNR" id="PIRNR017127"/>
    </source>
</evidence>
<name>A0A376BAH6_9ASCO</name>
<evidence type="ECO:0000256" key="6">
    <source>
        <dbReference type="ARBA" id="ARBA00022776"/>
    </source>
</evidence>
<feature type="region of interest" description="Disordered" evidence="11">
    <location>
        <begin position="865"/>
        <end position="890"/>
    </location>
</feature>
<dbReference type="GO" id="GO:0051301">
    <property type="term" value="P:cell division"/>
    <property type="evidence" value="ECO:0007669"/>
    <property type="project" value="UniProtKB-KW"/>
</dbReference>
<keyword evidence="6 10" id="KW-0498">Mitosis</keyword>
<evidence type="ECO:0000256" key="5">
    <source>
        <dbReference type="ARBA" id="ARBA00022618"/>
    </source>
</evidence>